<evidence type="ECO:0000256" key="9">
    <source>
        <dbReference type="ARBA" id="ARBA00022840"/>
    </source>
</evidence>
<feature type="binding site" evidence="13">
    <location>
        <position position="234"/>
    </location>
    <ligand>
        <name>Zn(2+)</name>
        <dbReference type="ChEBI" id="CHEBI:29105"/>
    </ligand>
</feature>
<dbReference type="Gene3D" id="3.40.50.620">
    <property type="entry name" value="HUPs"/>
    <property type="match status" value="1"/>
</dbReference>
<comment type="subunit">
    <text evidence="3 13">Monomer.</text>
</comment>
<sequence>MSLQIYNTMSRRQEEFISQQPGKVKMYVCGPTVYDYIHIGNARPAIFFDVVRRYLEAVGYEVDYLVNFTDVDDKLIRKAEQLGTTVPEVAERFIEAFYEDTERLGVRRATRNPRVMEHIPQIVAFIGELVDKGAAYPSGGDVYFRTKSFAAYGQLSHQNLEELQLGIRIGIDERKEDPQDFVLWKGAKPGEISWESPWGAGRPGWHIECSAMAREYLGDTLDIHGGGHDLQFPHHECECAQSESLTGKPLSHYWMHNGFINIDNQKMSKSLGNGITVNELLKRIKPEAIRYFMLSGHYRAPLNFSDDTVEQALGSVVRIANCRVNLEHRLGAVDPDGSGAAGWHARLDAPVGALRYEPQTGDEPFDGRLRGLRDRFAAKLDDDFNTPDAITVWFELVAEANALLKLPVAPAPALRALLGLMDVMDGVLGLLPRADEAAGLLDAEVDALIAERTQARADKNWKRADEIRDLLAEQGILLEDTPQGIRWRRK</sequence>
<evidence type="ECO:0000256" key="10">
    <source>
        <dbReference type="ARBA" id="ARBA00022917"/>
    </source>
</evidence>
<reference evidence="15 16" key="1">
    <citation type="submission" date="2017-05" db="EMBL/GenBank/DDBJ databases">
        <title>Functional genome analysis of Paenibacillus pasadenensis strain R16: insights on endophytic life style and antifungal activity.</title>
        <authorList>
            <person name="Passera A."/>
            <person name="Marcolungo L."/>
            <person name="Casati P."/>
            <person name="Brasca M."/>
            <person name="Quaglino F."/>
            <person name="Delledonne M."/>
        </authorList>
    </citation>
    <scope>NUCLEOTIDE SEQUENCE [LARGE SCALE GENOMIC DNA]</scope>
    <source>
        <strain evidence="15 16">R16</strain>
    </source>
</reference>
<dbReference type="SMART" id="SM00840">
    <property type="entry name" value="DALR_2"/>
    <property type="match status" value="1"/>
</dbReference>
<evidence type="ECO:0000256" key="5">
    <source>
        <dbReference type="ARBA" id="ARBA00022598"/>
    </source>
</evidence>
<dbReference type="PANTHER" id="PTHR10890:SF3">
    <property type="entry name" value="CYSTEINE--TRNA LIGASE, CYTOPLASMIC"/>
    <property type="match status" value="1"/>
</dbReference>
<dbReference type="PRINTS" id="PR00983">
    <property type="entry name" value="TRNASYNTHCYS"/>
</dbReference>
<dbReference type="Pfam" id="PF23493">
    <property type="entry name" value="CysS_C"/>
    <property type="match status" value="1"/>
</dbReference>
<name>A0A2N5N1C3_9BACL</name>
<dbReference type="EC" id="6.1.1.16" evidence="13"/>
<dbReference type="InterPro" id="IPR024909">
    <property type="entry name" value="Cys-tRNA/MSH_ligase"/>
</dbReference>
<evidence type="ECO:0000256" key="3">
    <source>
        <dbReference type="ARBA" id="ARBA00011245"/>
    </source>
</evidence>
<protein>
    <recommendedName>
        <fullName evidence="13">Cysteine--tRNA ligase</fullName>
        <ecNumber evidence="13">6.1.1.16</ecNumber>
    </recommendedName>
    <alternativeName>
        <fullName evidence="13">Cysteinyl-tRNA synthetase</fullName>
        <shortName evidence="13">CysRS</shortName>
    </alternativeName>
</protein>
<dbReference type="Pfam" id="PF09190">
    <property type="entry name" value="DALR_2"/>
    <property type="match status" value="1"/>
</dbReference>
<evidence type="ECO:0000256" key="2">
    <source>
        <dbReference type="ARBA" id="ARBA00005594"/>
    </source>
</evidence>
<dbReference type="FunFam" id="3.40.50.620:FF:000009">
    <property type="entry name" value="Cysteine--tRNA ligase"/>
    <property type="match status" value="1"/>
</dbReference>
<evidence type="ECO:0000313" key="15">
    <source>
        <dbReference type="EMBL" id="PLT44130.1"/>
    </source>
</evidence>
<keyword evidence="4 13" id="KW-0963">Cytoplasm</keyword>
<dbReference type="InterPro" id="IPR014729">
    <property type="entry name" value="Rossmann-like_a/b/a_fold"/>
</dbReference>
<dbReference type="AlphaFoldDB" id="A0A2N5N1C3"/>
<comment type="cofactor">
    <cofactor evidence="13">
        <name>Zn(2+)</name>
        <dbReference type="ChEBI" id="CHEBI:29105"/>
    </cofactor>
    <text evidence="13">Binds 1 zinc ion per subunit.</text>
</comment>
<feature type="domain" description="Cysteinyl-tRNA synthetase class Ia DALR" evidence="14">
    <location>
        <begin position="375"/>
        <end position="439"/>
    </location>
</feature>
<dbReference type="OrthoDB" id="9815130at2"/>
<comment type="similarity">
    <text evidence="2 13">Belongs to the class-I aminoacyl-tRNA synthetase family.</text>
</comment>
<keyword evidence="9 13" id="KW-0067">ATP-binding</keyword>
<feature type="binding site" evidence="13">
    <location>
        <position position="29"/>
    </location>
    <ligand>
        <name>Zn(2+)</name>
        <dbReference type="ChEBI" id="CHEBI:29105"/>
    </ligand>
</feature>
<dbReference type="SUPFAM" id="SSF52374">
    <property type="entry name" value="Nucleotidylyl transferase"/>
    <property type="match status" value="1"/>
</dbReference>
<dbReference type="InterPro" id="IPR056411">
    <property type="entry name" value="CysS_C"/>
</dbReference>
<dbReference type="InterPro" id="IPR015273">
    <property type="entry name" value="Cys-tRNA-synt_Ia_DALR"/>
</dbReference>
<dbReference type="GO" id="GO:0005829">
    <property type="term" value="C:cytosol"/>
    <property type="evidence" value="ECO:0007669"/>
    <property type="project" value="TreeGrafter"/>
</dbReference>
<organism evidence="15 16">
    <name type="scientific">Paenibacillus pasadenensis</name>
    <dbReference type="NCBI Taxonomy" id="217090"/>
    <lineage>
        <taxon>Bacteria</taxon>
        <taxon>Bacillati</taxon>
        <taxon>Bacillota</taxon>
        <taxon>Bacilli</taxon>
        <taxon>Bacillales</taxon>
        <taxon>Paenibacillaceae</taxon>
        <taxon>Paenibacillus</taxon>
    </lineage>
</organism>
<dbReference type="Proteomes" id="UP000234789">
    <property type="component" value="Unassembled WGS sequence"/>
</dbReference>
<evidence type="ECO:0000259" key="14">
    <source>
        <dbReference type="SMART" id="SM00840"/>
    </source>
</evidence>
<keyword evidence="16" id="KW-1185">Reference proteome</keyword>
<dbReference type="GO" id="GO:0006423">
    <property type="term" value="P:cysteinyl-tRNA aminoacylation"/>
    <property type="evidence" value="ECO:0007669"/>
    <property type="project" value="UniProtKB-UniRule"/>
</dbReference>
<feature type="binding site" evidence="13">
    <location>
        <position position="238"/>
    </location>
    <ligand>
        <name>Zn(2+)</name>
        <dbReference type="ChEBI" id="CHEBI:29105"/>
    </ligand>
</feature>
<accession>A0A2N5N1C3</accession>
<dbReference type="InterPro" id="IPR015803">
    <property type="entry name" value="Cys-tRNA-ligase"/>
</dbReference>
<evidence type="ECO:0000256" key="11">
    <source>
        <dbReference type="ARBA" id="ARBA00023146"/>
    </source>
</evidence>
<dbReference type="Gene3D" id="1.20.120.1910">
    <property type="entry name" value="Cysteine-tRNA ligase, C-terminal anti-codon recognition domain"/>
    <property type="match status" value="1"/>
</dbReference>
<evidence type="ECO:0000256" key="6">
    <source>
        <dbReference type="ARBA" id="ARBA00022723"/>
    </source>
</evidence>
<dbReference type="GO" id="GO:0008270">
    <property type="term" value="F:zinc ion binding"/>
    <property type="evidence" value="ECO:0007669"/>
    <property type="project" value="UniProtKB-UniRule"/>
</dbReference>
<comment type="catalytic activity">
    <reaction evidence="12 13">
        <text>tRNA(Cys) + L-cysteine + ATP = L-cysteinyl-tRNA(Cys) + AMP + diphosphate</text>
        <dbReference type="Rhea" id="RHEA:17773"/>
        <dbReference type="Rhea" id="RHEA-COMP:9661"/>
        <dbReference type="Rhea" id="RHEA-COMP:9679"/>
        <dbReference type="ChEBI" id="CHEBI:30616"/>
        <dbReference type="ChEBI" id="CHEBI:33019"/>
        <dbReference type="ChEBI" id="CHEBI:35235"/>
        <dbReference type="ChEBI" id="CHEBI:78442"/>
        <dbReference type="ChEBI" id="CHEBI:78517"/>
        <dbReference type="ChEBI" id="CHEBI:456215"/>
        <dbReference type="EC" id="6.1.1.16"/>
    </reaction>
</comment>
<dbReference type="Pfam" id="PF01406">
    <property type="entry name" value="tRNA-synt_1e"/>
    <property type="match status" value="1"/>
</dbReference>
<gene>
    <name evidence="13" type="primary">cysS</name>
    <name evidence="15" type="ORF">B8V81_2561</name>
</gene>
<keyword evidence="8 13" id="KW-0862">Zinc</keyword>
<dbReference type="GO" id="GO:0004817">
    <property type="term" value="F:cysteine-tRNA ligase activity"/>
    <property type="evidence" value="ECO:0007669"/>
    <property type="project" value="UniProtKB-UniRule"/>
</dbReference>
<keyword evidence="6 13" id="KW-0479">Metal-binding</keyword>
<comment type="caution">
    <text evidence="15">The sequence shown here is derived from an EMBL/GenBank/DDBJ whole genome shotgun (WGS) entry which is preliminary data.</text>
</comment>
<feature type="binding site" evidence="13">
    <location>
        <position position="269"/>
    </location>
    <ligand>
        <name>ATP</name>
        <dbReference type="ChEBI" id="CHEBI:30616"/>
    </ligand>
</feature>
<evidence type="ECO:0000256" key="4">
    <source>
        <dbReference type="ARBA" id="ARBA00022490"/>
    </source>
</evidence>
<keyword evidence="10 13" id="KW-0648">Protein biosynthesis</keyword>
<evidence type="ECO:0000313" key="16">
    <source>
        <dbReference type="Proteomes" id="UP000234789"/>
    </source>
</evidence>
<keyword evidence="11 13" id="KW-0030">Aminoacyl-tRNA synthetase</keyword>
<dbReference type="GO" id="GO:0005524">
    <property type="term" value="F:ATP binding"/>
    <property type="evidence" value="ECO:0007669"/>
    <property type="project" value="UniProtKB-UniRule"/>
</dbReference>
<evidence type="ECO:0000256" key="12">
    <source>
        <dbReference type="ARBA" id="ARBA00047398"/>
    </source>
</evidence>
<dbReference type="PANTHER" id="PTHR10890">
    <property type="entry name" value="CYSTEINYL-TRNA SYNTHETASE"/>
    <property type="match status" value="1"/>
</dbReference>
<evidence type="ECO:0000256" key="8">
    <source>
        <dbReference type="ARBA" id="ARBA00022833"/>
    </source>
</evidence>
<feature type="short sequence motif" description="'KMSKS' region" evidence="13">
    <location>
        <begin position="266"/>
        <end position="270"/>
    </location>
</feature>
<keyword evidence="7 13" id="KW-0547">Nucleotide-binding</keyword>
<evidence type="ECO:0000256" key="1">
    <source>
        <dbReference type="ARBA" id="ARBA00004496"/>
    </source>
</evidence>
<proteinExistence type="inferred from homology"/>
<dbReference type="RefSeq" id="WP_028598180.1">
    <property type="nucleotide sequence ID" value="NZ_BIMM01000016.1"/>
</dbReference>
<dbReference type="CDD" id="cd00672">
    <property type="entry name" value="CysRS_core"/>
    <property type="match status" value="1"/>
</dbReference>
<comment type="subcellular location">
    <subcellularLocation>
        <location evidence="1 13">Cytoplasm</location>
    </subcellularLocation>
</comment>
<dbReference type="InterPro" id="IPR032678">
    <property type="entry name" value="tRNA-synt_1_cat_dom"/>
</dbReference>
<feature type="binding site" evidence="13">
    <location>
        <position position="209"/>
    </location>
    <ligand>
        <name>Zn(2+)</name>
        <dbReference type="ChEBI" id="CHEBI:29105"/>
    </ligand>
</feature>
<evidence type="ECO:0000256" key="13">
    <source>
        <dbReference type="HAMAP-Rule" id="MF_00041"/>
    </source>
</evidence>
<feature type="short sequence motif" description="'HIGH' region" evidence="13">
    <location>
        <begin position="31"/>
        <end position="41"/>
    </location>
</feature>
<dbReference type="SUPFAM" id="SSF47323">
    <property type="entry name" value="Anticodon-binding domain of a subclass of class I aminoacyl-tRNA synthetases"/>
    <property type="match status" value="1"/>
</dbReference>
<dbReference type="HAMAP" id="MF_00041">
    <property type="entry name" value="Cys_tRNA_synth"/>
    <property type="match status" value="1"/>
</dbReference>
<dbReference type="NCBIfam" id="TIGR00435">
    <property type="entry name" value="cysS"/>
    <property type="match status" value="1"/>
</dbReference>
<dbReference type="EMBL" id="NFEZ01000004">
    <property type="protein sequence ID" value="PLT44130.1"/>
    <property type="molecule type" value="Genomic_DNA"/>
</dbReference>
<keyword evidence="5 13" id="KW-0436">Ligase</keyword>
<evidence type="ECO:0000256" key="7">
    <source>
        <dbReference type="ARBA" id="ARBA00022741"/>
    </source>
</evidence>
<dbReference type="InterPro" id="IPR009080">
    <property type="entry name" value="tRNAsynth_Ia_anticodon-bd"/>
</dbReference>